<keyword evidence="2" id="KW-1185">Reference proteome</keyword>
<dbReference type="Pfam" id="PF09351">
    <property type="entry name" value="DUF1993"/>
    <property type="match status" value="1"/>
</dbReference>
<dbReference type="EMBL" id="FRDF01000014">
    <property type="protein sequence ID" value="SHN62222.1"/>
    <property type="molecule type" value="Genomic_DNA"/>
</dbReference>
<dbReference type="PANTHER" id="PTHR36922">
    <property type="entry name" value="BLL2446 PROTEIN"/>
    <property type="match status" value="1"/>
</dbReference>
<dbReference type="InterPro" id="IPR034660">
    <property type="entry name" value="DinB/YfiT-like"/>
</dbReference>
<dbReference type="InterPro" id="IPR018531">
    <property type="entry name" value="DUF1993"/>
</dbReference>
<dbReference type="Proteomes" id="UP000184391">
    <property type="component" value="Unassembled WGS sequence"/>
</dbReference>
<dbReference type="Gene3D" id="1.20.120.450">
    <property type="entry name" value="dinb family like domain"/>
    <property type="match status" value="1"/>
</dbReference>
<organism evidence="1 2">
    <name type="scientific">Erythrobacter sanguineus</name>
    <dbReference type="NCBI Taxonomy" id="198312"/>
    <lineage>
        <taxon>Bacteria</taxon>
        <taxon>Pseudomonadati</taxon>
        <taxon>Pseudomonadota</taxon>
        <taxon>Alphaproteobacteria</taxon>
        <taxon>Sphingomonadales</taxon>
        <taxon>Erythrobacteraceae</taxon>
        <taxon>Erythrobacter/Porphyrobacter group</taxon>
        <taxon>Erythrobacter</taxon>
    </lineage>
</organism>
<gene>
    <name evidence="1" type="ORF">SAMN02745193_02417</name>
</gene>
<dbReference type="OrthoDB" id="338237at2"/>
<protein>
    <recommendedName>
        <fullName evidence="3">DUF1993 domain-containing protein</fullName>
    </recommendedName>
</protein>
<dbReference type="RefSeq" id="WP_072675253.1">
    <property type="nucleotide sequence ID" value="NZ_FRDF01000014.1"/>
</dbReference>
<sequence>MSYATAALATYANTLGTLDNLVAKAESHEKGEALLQARLAEDMFPLHTQIRFTLDQVVTALKRLGSVDLTSDESDITSFADARARIAATQAMVAATDAATWPASGDTVEFTVPNGMAFAMQAHEYCRDWATPQVYFHLMSAYAILRMEGLAIGKIDYVGYMLKYLKQPAS</sequence>
<evidence type="ECO:0000313" key="2">
    <source>
        <dbReference type="Proteomes" id="UP000184391"/>
    </source>
</evidence>
<dbReference type="AlphaFoldDB" id="A0A1M7SUS9"/>
<evidence type="ECO:0008006" key="3">
    <source>
        <dbReference type="Google" id="ProtNLM"/>
    </source>
</evidence>
<dbReference type="SUPFAM" id="SSF109854">
    <property type="entry name" value="DinB/YfiT-like putative metalloenzymes"/>
    <property type="match status" value="1"/>
</dbReference>
<dbReference type="STRING" id="198312.SAMN02745193_02417"/>
<accession>A0A1M7SUS9</accession>
<name>A0A1M7SUS9_9SPHN</name>
<dbReference type="PANTHER" id="PTHR36922:SF1">
    <property type="entry name" value="DUF1993 DOMAIN-CONTAINING PROTEIN"/>
    <property type="match status" value="1"/>
</dbReference>
<proteinExistence type="predicted"/>
<reference evidence="2" key="1">
    <citation type="submission" date="2016-12" db="EMBL/GenBank/DDBJ databases">
        <authorList>
            <person name="Varghese N."/>
            <person name="Submissions S."/>
        </authorList>
    </citation>
    <scope>NUCLEOTIDE SEQUENCE [LARGE SCALE GENOMIC DNA]</scope>
    <source>
        <strain evidence="2">DSM 11032</strain>
    </source>
</reference>
<evidence type="ECO:0000313" key="1">
    <source>
        <dbReference type="EMBL" id="SHN62222.1"/>
    </source>
</evidence>